<dbReference type="GO" id="GO:0000271">
    <property type="term" value="P:polysaccharide biosynthetic process"/>
    <property type="evidence" value="ECO:0007669"/>
    <property type="project" value="InterPro"/>
</dbReference>
<dbReference type="HOGENOM" id="CLU_024920_3_5_7"/>
<dbReference type="Pfam" id="PF02397">
    <property type="entry name" value="Bac_transf"/>
    <property type="match status" value="1"/>
</dbReference>
<evidence type="ECO:0000256" key="5">
    <source>
        <dbReference type="ARBA" id="ARBA00022989"/>
    </source>
</evidence>
<evidence type="ECO:0000256" key="4">
    <source>
        <dbReference type="ARBA" id="ARBA00022692"/>
    </source>
</evidence>
<evidence type="ECO:0000313" key="10">
    <source>
        <dbReference type="Proteomes" id="UP000002714"/>
    </source>
</evidence>
<dbReference type="EMBL" id="CP000153">
    <property type="protein sequence ID" value="ABB44976.1"/>
    <property type="molecule type" value="Genomic_DNA"/>
</dbReference>
<dbReference type="InterPro" id="IPR003362">
    <property type="entry name" value="Bact_transf"/>
</dbReference>
<sequence length="438" mass="51872">MRKYTLSFVLILIDIIVLIALFYLTLYVRTSLSDSSLPLFKTLQIQDFSFVIFVIFALLFYEKIYTLRYDFWQETRKIMKSLFYGYLIIMALLTLSKVSQEYSRLFISLYFMFALFILPVVKRLSKKVFYKIDFFIKKVYIVGEESQIEIFKKEFRENWYLGLRYSDSKYDTVIIASKGTDAKTMKRRVAKYLQNHTEVYIVPYVSSVNFANSNIMEYFNIRNSTIQVENKLLLQHNIWIKSVAEFFMTLLILPLFLTIHVLITILIRADSKGLVFFKQYRLGKNDNNFICYKYRTMYENSASLLESYLLAHPEEIAHYEEYHKYKNDPRITKIGKILRSTSLDELPQIINVLKAEMSLVGPRPYMTSESDKLGEHKEFVLKVKPGITGLWQVSGRNELTFKERNELDVWYINNWSLWADFVIMMKTIKVVLSKVGAR</sequence>
<reference evidence="9 10" key="1">
    <citation type="journal article" date="2008" name="Appl. Environ. Microbiol.">
        <title>Genome of the epsilonproteobacterial chemolithoautotroph Sulfurimonas denitrificans.</title>
        <authorList>
            <person name="Sievert S.M."/>
            <person name="Scott K.M."/>
            <person name="Klotz M.G."/>
            <person name="Chain P.S.G."/>
            <person name="Hauser L.J."/>
            <person name="Hemp J."/>
            <person name="Huegler M."/>
            <person name="Land M."/>
            <person name="Lapidus A."/>
            <person name="Larimer F.W."/>
            <person name="Lucas S."/>
            <person name="Malfatti S.A."/>
            <person name="Meyer F."/>
            <person name="Paulsen I.T."/>
            <person name="Ren Q."/>
            <person name="Simon J."/>
            <person name="Bailey K."/>
            <person name="Diaz E."/>
            <person name="Fitzpatrick K.A."/>
            <person name="Glover B."/>
            <person name="Gwatney N."/>
            <person name="Korajkic A."/>
            <person name="Long A."/>
            <person name="Mobberley J.M."/>
            <person name="Pantry S.N."/>
            <person name="Pazder G."/>
            <person name="Peterson S."/>
            <person name="Quintanilla J.D."/>
            <person name="Sprinkle R."/>
            <person name="Stephens J."/>
            <person name="Thomas P."/>
            <person name="Vaughn R."/>
            <person name="Weber M.J."/>
            <person name="Wooten L.L."/>
        </authorList>
    </citation>
    <scope>NUCLEOTIDE SEQUENCE [LARGE SCALE GENOMIC DNA]</scope>
    <source>
        <strain evidence="10">ATCC 33889 / DSM 1251</strain>
    </source>
</reference>
<dbReference type="KEGG" id="tdn:Suden_1700"/>
<feature type="transmembrane region" description="Helical" evidence="7">
    <location>
        <begin position="48"/>
        <end position="66"/>
    </location>
</feature>
<feature type="transmembrane region" description="Helical" evidence="7">
    <location>
        <begin position="7"/>
        <end position="28"/>
    </location>
</feature>
<evidence type="ECO:0000256" key="6">
    <source>
        <dbReference type="ARBA" id="ARBA00023136"/>
    </source>
</evidence>
<dbReference type="STRING" id="326298.Suden_1700"/>
<feature type="transmembrane region" description="Helical" evidence="7">
    <location>
        <begin position="102"/>
        <end position="121"/>
    </location>
</feature>
<evidence type="ECO:0000313" key="9">
    <source>
        <dbReference type="EMBL" id="ABB44976.1"/>
    </source>
</evidence>
<gene>
    <name evidence="9" type="ordered locus">Suden_1700</name>
</gene>
<dbReference type="GO" id="GO:0047360">
    <property type="term" value="F:undecaprenyl-phosphate galactose phosphotransferase activity"/>
    <property type="evidence" value="ECO:0007669"/>
    <property type="project" value="UniProtKB-EC"/>
</dbReference>
<organism evidence="9 10">
    <name type="scientific">Sulfurimonas denitrificans (strain ATCC 33889 / DSM 1251)</name>
    <name type="common">Thiomicrospira denitrificans (strain ATCC 33889 / DSM 1251)</name>
    <dbReference type="NCBI Taxonomy" id="326298"/>
    <lineage>
        <taxon>Bacteria</taxon>
        <taxon>Pseudomonadati</taxon>
        <taxon>Campylobacterota</taxon>
        <taxon>Epsilonproteobacteria</taxon>
        <taxon>Campylobacterales</taxon>
        <taxon>Sulfurimonadaceae</taxon>
        <taxon>Sulfurimonas</taxon>
    </lineage>
</organism>
<keyword evidence="5 7" id="KW-1133">Transmembrane helix</keyword>
<feature type="transmembrane region" description="Helical" evidence="7">
    <location>
        <begin position="246"/>
        <end position="267"/>
    </location>
</feature>
<dbReference type="NCBIfam" id="TIGR03022">
    <property type="entry name" value="WbaP_sugtrans"/>
    <property type="match status" value="1"/>
</dbReference>
<feature type="transmembrane region" description="Helical" evidence="7">
    <location>
        <begin position="78"/>
        <end position="96"/>
    </location>
</feature>
<evidence type="ECO:0000259" key="8">
    <source>
        <dbReference type="Pfam" id="PF02397"/>
    </source>
</evidence>
<keyword evidence="3 9" id="KW-0808">Transferase</keyword>
<dbReference type="PANTHER" id="PTHR30576">
    <property type="entry name" value="COLANIC BIOSYNTHESIS UDP-GLUCOSE LIPID CARRIER TRANSFERASE"/>
    <property type="match status" value="1"/>
</dbReference>
<evidence type="ECO:0000256" key="3">
    <source>
        <dbReference type="ARBA" id="ARBA00022679"/>
    </source>
</evidence>
<comment type="similarity">
    <text evidence="2">Belongs to the bacterial sugar transferase family.</text>
</comment>
<evidence type="ECO:0000256" key="1">
    <source>
        <dbReference type="ARBA" id="ARBA00004141"/>
    </source>
</evidence>
<keyword evidence="6 7" id="KW-0472">Membrane</keyword>
<dbReference type="OrthoDB" id="9808602at2"/>
<dbReference type="RefSeq" id="WP_011373317.1">
    <property type="nucleotide sequence ID" value="NC_007575.1"/>
</dbReference>
<dbReference type="InterPro" id="IPR017472">
    <property type="entry name" value="Undecaprenyl-P_galact_Ptfrase"/>
</dbReference>
<name>Q30PV5_SULDN</name>
<feature type="domain" description="Bacterial sugar transferase" evidence="8">
    <location>
        <begin position="241"/>
        <end position="432"/>
    </location>
</feature>
<accession>Q30PV5</accession>
<protein>
    <submittedName>
        <fullName evidence="9">Undecaprenyl-phosphate galactosephosphotransferase</fullName>
        <ecNumber evidence="9">2.7.8.6</ecNumber>
    </submittedName>
</protein>
<evidence type="ECO:0000256" key="7">
    <source>
        <dbReference type="SAM" id="Phobius"/>
    </source>
</evidence>
<dbReference type="Proteomes" id="UP000002714">
    <property type="component" value="Chromosome"/>
</dbReference>
<dbReference type="eggNOG" id="COG2148">
    <property type="taxonomic scope" value="Bacteria"/>
</dbReference>
<dbReference type="GO" id="GO:0005886">
    <property type="term" value="C:plasma membrane"/>
    <property type="evidence" value="ECO:0007669"/>
    <property type="project" value="InterPro"/>
</dbReference>
<dbReference type="NCBIfam" id="TIGR03025">
    <property type="entry name" value="EPS_sugtrans"/>
    <property type="match status" value="1"/>
</dbReference>
<dbReference type="AlphaFoldDB" id="Q30PV5"/>
<proteinExistence type="inferred from homology"/>
<keyword evidence="4 7" id="KW-0812">Transmembrane</keyword>
<dbReference type="PANTHER" id="PTHR30576:SF0">
    <property type="entry name" value="UNDECAPRENYL-PHOSPHATE N-ACETYLGALACTOSAMINYL 1-PHOSPHATE TRANSFERASE-RELATED"/>
    <property type="match status" value="1"/>
</dbReference>
<dbReference type="EC" id="2.7.8.6" evidence="9"/>
<keyword evidence="10" id="KW-1185">Reference proteome</keyword>
<evidence type="ECO:0000256" key="2">
    <source>
        <dbReference type="ARBA" id="ARBA00006464"/>
    </source>
</evidence>
<dbReference type="InterPro" id="IPR017475">
    <property type="entry name" value="EPS_sugar_tfrase"/>
</dbReference>
<comment type="subcellular location">
    <subcellularLocation>
        <location evidence="1">Membrane</location>
        <topology evidence="1">Multi-pass membrane protein</topology>
    </subcellularLocation>
</comment>